<name>A0A1I7U6Y1_9PELO</name>
<evidence type="ECO:0000313" key="1">
    <source>
        <dbReference type="Proteomes" id="UP000095282"/>
    </source>
</evidence>
<reference evidence="2" key="1">
    <citation type="submission" date="2016-11" db="UniProtKB">
        <authorList>
            <consortium name="WormBaseParasite"/>
        </authorList>
    </citation>
    <scope>IDENTIFICATION</scope>
</reference>
<dbReference type="Proteomes" id="UP000095282">
    <property type="component" value="Unplaced"/>
</dbReference>
<organism evidence="1 2">
    <name type="scientific">Caenorhabditis tropicalis</name>
    <dbReference type="NCBI Taxonomy" id="1561998"/>
    <lineage>
        <taxon>Eukaryota</taxon>
        <taxon>Metazoa</taxon>
        <taxon>Ecdysozoa</taxon>
        <taxon>Nematoda</taxon>
        <taxon>Chromadorea</taxon>
        <taxon>Rhabditida</taxon>
        <taxon>Rhabditina</taxon>
        <taxon>Rhabditomorpha</taxon>
        <taxon>Rhabditoidea</taxon>
        <taxon>Rhabditidae</taxon>
        <taxon>Peloderinae</taxon>
        <taxon>Caenorhabditis</taxon>
    </lineage>
</organism>
<dbReference type="WBParaSite" id="Csp11.Scaffold629.g15479.t1">
    <property type="protein sequence ID" value="Csp11.Scaffold629.g15479.t1"/>
    <property type="gene ID" value="Csp11.Scaffold629.g15479"/>
</dbReference>
<keyword evidence="1" id="KW-1185">Reference proteome</keyword>
<evidence type="ECO:0000313" key="2">
    <source>
        <dbReference type="WBParaSite" id="Csp11.Scaffold629.g15479.t1"/>
    </source>
</evidence>
<accession>A0A1I7U6Y1</accession>
<dbReference type="AlphaFoldDB" id="A0A1I7U6Y1"/>
<protein>
    <submittedName>
        <fullName evidence="2">Uncharacterized protein</fullName>
    </submittedName>
</protein>
<sequence>MMSTWKYLIFDKIQNYVCIHWNDGFPSLDELCQVTDCLKFEDSNTKAQKHIKELLTVASANATRQFCNRE</sequence>
<proteinExistence type="predicted"/>